<organism evidence="3 4">
    <name type="scientific">Gemella haemolysans ATCC 10379</name>
    <dbReference type="NCBI Taxonomy" id="546270"/>
    <lineage>
        <taxon>Bacteria</taxon>
        <taxon>Bacillati</taxon>
        <taxon>Bacillota</taxon>
        <taxon>Bacilli</taxon>
        <taxon>Bacillales</taxon>
        <taxon>Gemellaceae</taxon>
        <taxon>Gemella</taxon>
    </lineage>
</organism>
<protein>
    <submittedName>
        <fullName evidence="3">Uncharacterized protein</fullName>
    </submittedName>
</protein>
<feature type="chain" id="PRO_5038791155" evidence="2">
    <location>
        <begin position="19"/>
        <end position="200"/>
    </location>
</feature>
<proteinExistence type="predicted"/>
<dbReference type="OrthoDB" id="1654273at2"/>
<comment type="caution">
    <text evidence="3">The sequence shown here is derived from an EMBL/GenBank/DDBJ whole genome shotgun (WGS) entry which is preliminary data.</text>
</comment>
<keyword evidence="4" id="KW-1185">Reference proteome</keyword>
<accession>C5NXJ0</accession>
<dbReference type="EMBL" id="ACDZ02000014">
    <property type="protein sequence ID" value="EER68040.1"/>
    <property type="molecule type" value="Genomic_DNA"/>
</dbReference>
<keyword evidence="2" id="KW-0732">Signal</keyword>
<dbReference type="GeneID" id="93287815"/>
<sequence>MKTKLLFTSLLSASVVLSGCSLIKGELVRQSRSAAENKAKTADKTTTENKTKTADKTTTTENQNSTDKVYGLNEEWIVDGQWKLKITEVKTTPDRNKYSKAQVAQVVIIKYTYENLGYKDEYQDLFLIPRTVVDSAKKVSEIYPVRSSKYPEPTPVGAISESTVGYGLSTESDKIKVYFEQFDHNAKKMQKATFEVPVTK</sequence>
<feature type="compositionally biased region" description="Basic and acidic residues" evidence="1">
    <location>
        <begin position="35"/>
        <end position="55"/>
    </location>
</feature>
<dbReference type="Proteomes" id="UP000006004">
    <property type="component" value="Unassembled WGS sequence"/>
</dbReference>
<evidence type="ECO:0000256" key="1">
    <source>
        <dbReference type="SAM" id="MobiDB-lite"/>
    </source>
</evidence>
<evidence type="ECO:0000313" key="3">
    <source>
        <dbReference type="EMBL" id="EER68040.1"/>
    </source>
</evidence>
<feature type="signal peptide" evidence="2">
    <location>
        <begin position="1"/>
        <end position="18"/>
    </location>
</feature>
<reference evidence="3" key="1">
    <citation type="submission" date="2009-01" db="EMBL/GenBank/DDBJ databases">
        <authorList>
            <person name="Fulton L."/>
            <person name="Clifton S."/>
            <person name="Chinwalla A.T."/>
            <person name="Mitreva M."/>
            <person name="Sodergren E."/>
            <person name="Weinstock G."/>
            <person name="Clifton S."/>
            <person name="Dooling D.J."/>
            <person name="Fulton B."/>
            <person name="Minx P."/>
            <person name="Pepin K.H."/>
            <person name="Johnson M."/>
            <person name="Bhonagiri V."/>
            <person name="Nash W.E."/>
            <person name="Mardis E.R."/>
            <person name="Wilson R.K."/>
        </authorList>
    </citation>
    <scope>NUCLEOTIDE SEQUENCE [LARGE SCALE GENOMIC DNA]</scope>
    <source>
        <strain evidence="3">ATCC 10379</strain>
    </source>
</reference>
<dbReference type="RefSeq" id="WP_003145540.1">
    <property type="nucleotide sequence ID" value="NZ_ACDZ02000014.1"/>
</dbReference>
<dbReference type="PROSITE" id="PS51257">
    <property type="entry name" value="PROKAR_LIPOPROTEIN"/>
    <property type="match status" value="1"/>
</dbReference>
<dbReference type="AlphaFoldDB" id="C5NXJ0"/>
<evidence type="ECO:0000256" key="2">
    <source>
        <dbReference type="SAM" id="SignalP"/>
    </source>
</evidence>
<name>C5NXJ0_9BACL</name>
<evidence type="ECO:0000313" key="4">
    <source>
        <dbReference type="Proteomes" id="UP000006004"/>
    </source>
</evidence>
<feature type="region of interest" description="Disordered" evidence="1">
    <location>
        <begin position="34"/>
        <end position="65"/>
    </location>
</feature>
<gene>
    <name evidence="3" type="ORF">GEMHA0001_0168</name>
</gene>
<dbReference type="eggNOG" id="ENOG5032TYG">
    <property type="taxonomic scope" value="Bacteria"/>
</dbReference>
<reference evidence="3" key="2">
    <citation type="submission" date="2009-06" db="EMBL/GenBank/DDBJ databases">
        <authorList>
            <person name="Sebastian Y."/>
            <person name="Madupu R."/>
            <person name="Durkin A.S."/>
            <person name="Torralba M."/>
            <person name="Methe B."/>
            <person name="Sutton G.G."/>
            <person name="Strausberg R.L."/>
            <person name="Nelson K.E."/>
        </authorList>
    </citation>
    <scope>NUCLEOTIDE SEQUENCE [LARGE SCALE GENOMIC DNA]</scope>
    <source>
        <strain evidence="3">ATCC 10379</strain>
    </source>
</reference>